<evidence type="ECO:0000256" key="2">
    <source>
        <dbReference type="ARBA" id="ARBA00022980"/>
    </source>
</evidence>
<dbReference type="GO" id="GO:0006412">
    <property type="term" value="P:translation"/>
    <property type="evidence" value="ECO:0007669"/>
    <property type="project" value="InterPro"/>
</dbReference>
<dbReference type="EMBL" id="NCKU01001067">
    <property type="protein sequence ID" value="RWS13193.1"/>
    <property type="molecule type" value="Genomic_DNA"/>
</dbReference>
<accession>A0A443RD48</accession>
<organism evidence="5 6">
    <name type="scientific">Dinothrombium tinctorium</name>
    <dbReference type="NCBI Taxonomy" id="1965070"/>
    <lineage>
        <taxon>Eukaryota</taxon>
        <taxon>Metazoa</taxon>
        <taxon>Ecdysozoa</taxon>
        <taxon>Arthropoda</taxon>
        <taxon>Chelicerata</taxon>
        <taxon>Arachnida</taxon>
        <taxon>Acari</taxon>
        <taxon>Acariformes</taxon>
        <taxon>Trombidiformes</taxon>
        <taxon>Prostigmata</taxon>
        <taxon>Anystina</taxon>
        <taxon>Parasitengona</taxon>
        <taxon>Trombidioidea</taxon>
        <taxon>Trombidiidae</taxon>
        <taxon>Dinothrombium</taxon>
    </lineage>
</organism>
<protein>
    <recommendedName>
        <fullName evidence="4">Large ribosomal subunit protein bL21m</fullName>
    </recommendedName>
</protein>
<keyword evidence="2 5" id="KW-0689">Ribosomal protein</keyword>
<keyword evidence="3" id="KW-0687">Ribonucleoprotein</keyword>
<dbReference type="Pfam" id="PF00829">
    <property type="entry name" value="Ribosomal_L21p"/>
    <property type="match status" value="1"/>
</dbReference>
<gene>
    <name evidence="5" type="ORF">B4U79_09980</name>
</gene>
<dbReference type="GO" id="GO:0003735">
    <property type="term" value="F:structural constituent of ribosome"/>
    <property type="evidence" value="ECO:0007669"/>
    <property type="project" value="InterPro"/>
</dbReference>
<reference evidence="5 6" key="1">
    <citation type="journal article" date="2018" name="Gigascience">
        <title>Genomes of trombidid mites reveal novel predicted allergens and laterally-transferred genes associated with secondary metabolism.</title>
        <authorList>
            <person name="Dong X."/>
            <person name="Chaisiri K."/>
            <person name="Xia D."/>
            <person name="Armstrong S.D."/>
            <person name="Fang Y."/>
            <person name="Donnelly M.J."/>
            <person name="Kadowaki T."/>
            <person name="McGarry J.W."/>
            <person name="Darby A.C."/>
            <person name="Makepeace B.L."/>
        </authorList>
    </citation>
    <scope>NUCLEOTIDE SEQUENCE [LARGE SCALE GENOMIC DNA]</scope>
    <source>
        <strain evidence="5">UoL-WK</strain>
    </source>
</reference>
<evidence type="ECO:0000256" key="1">
    <source>
        <dbReference type="ARBA" id="ARBA00008563"/>
    </source>
</evidence>
<dbReference type="STRING" id="1965070.A0A443RD48"/>
<dbReference type="OrthoDB" id="5994at2759"/>
<sequence>MATPRSYNLQEKVQILRDEEKEEEQQRVRQFFRNANDCIEQSKNEKHFAVIHFYGHQYLVKEGDIIIVDKYVPAEMGARIKFEKCLLVGNQNLTLIGRPLLNRDMVHVEGTVVEKTMSHTVLNMIFKKRSSGWRKWYFHRFPLTMFRINEVKICHKLNESQTIIQ</sequence>
<comment type="similarity">
    <text evidence="1">Belongs to the bacterial ribosomal protein bL21 family.</text>
</comment>
<dbReference type="NCBIfam" id="TIGR00061">
    <property type="entry name" value="L21"/>
    <property type="match status" value="1"/>
</dbReference>
<dbReference type="Proteomes" id="UP000285301">
    <property type="component" value="Unassembled WGS sequence"/>
</dbReference>
<dbReference type="AlphaFoldDB" id="A0A443RD48"/>
<keyword evidence="6" id="KW-1185">Reference proteome</keyword>
<dbReference type="PANTHER" id="PTHR21349:SF0">
    <property type="entry name" value="LARGE RIBOSOMAL SUBUNIT PROTEIN BL21M"/>
    <property type="match status" value="1"/>
</dbReference>
<evidence type="ECO:0000256" key="4">
    <source>
        <dbReference type="ARBA" id="ARBA00044129"/>
    </source>
</evidence>
<name>A0A443RD48_9ACAR</name>
<evidence type="ECO:0000256" key="3">
    <source>
        <dbReference type="ARBA" id="ARBA00023274"/>
    </source>
</evidence>
<dbReference type="InterPro" id="IPR028909">
    <property type="entry name" value="bL21-like"/>
</dbReference>
<dbReference type="PANTHER" id="PTHR21349">
    <property type="entry name" value="50S RIBOSOMAL PROTEIN L21"/>
    <property type="match status" value="1"/>
</dbReference>
<comment type="caution">
    <text evidence="5">The sequence shown here is derived from an EMBL/GenBank/DDBJ whole genome shotgun (WGS) entry which is preliminary data.</text>
</comment>
<dbReference type="GO" id="GO:0005762">
    <property type="term" value="C:mitochondrial large ribosomal subunit"/>
    <property type="evidence" value="ECO:0007669"/>
    <property type="project" value="TreeGrafter"/>
</dbReference>
<evidence type="ECO:0000313" key="6">
    <source>
        <dbReference type="Proteomes" id="UP000285301"/>
    </source>
</evidence>
<dbReference type="InterPro" id="IPR036164">
    <property type="entry name" value="bL21-like_sf"/>
</dbReference>
<proteinExistence type="inferred from homology"/>
<evidence type="ECO:0000313" key="5">
    <source>
        <dbReference type="EMBL" id="RWS13193.1"/>
    </source>
</evidence>
<dbReference type="SUPFAM" id="SSF141091">
    <property type="entry name" value="L21p-like"/>
    <property type="match status" value="1"/>
</dbReference>
<dbReference type="GO" id="GO:0003723">
    <property type="term" value="F:RNA binding"/>
    <property type="evidence" value="ECO:0007669"/>
    <property type="project" value="InterPro"/>
</dbReference>
<dbReference type="InterPro" id="IPR001787">
    <property type="entry name" value="Ribosomal_bL21"/>
</dbReference>